<organism evidence="2 3">
    <name type="scientific">Gimesia panareensis</name>
    <dbReference type="NCBI Taxonomy" id="2527978"/>
    <lineage>
        <taxon>Bacteria</taxon>
        <taxon>Pseudomonadati</taxon>
        <taxon>Planctomycetota</taxon>
        <taxon>Planctomycetia</taxon>
        <taxon>Planctomycetales</taxon>
        <taxon>Planctomycetaceae</taxon>
        <taxon>Gimesia</taxon>
    </lineage>
</organism>
<sequence length="212" mass="23902">MELESADNAEIIFPMRFLLIVYFVWVWPFTWFGLAVNQADLRAGSEPAFPFLSPAGAEGIYEVLFFPIVSLSDIFILLWLLRFILPHSLKHKLVWEASATYQQDVKVKNDKLAVCSPFLALLGTVVLYYAVSLIRVDRSRRQPVVTWEGPAAEHFERLLALGGTLSYLGMVLGIVSFAWFTSRKNWMAVVGAFVGFGNFFGSFVLACAIYED</sequence>
<dbReference type="Proteomes" id="UP000315647">
    <property type="component" value="Chromosome"/>
</dbReference>
<dbReference type="AlphaFoldDB" id="A0A517Q6T2"/>
<protein>
    <submittedName>
        <fullName evidence="2">Uncharacterized protein</fullName>
    </submittedName>
</protein>
<dbReference type="EMBL" id="CP037421">
    <property type="protein sequence ID" value="QDT27337.1"/>
    <property type="molecule type" value="Genomic_DNA"/>
</dbReference>
<feature type="transmembrane region" description="Helical" evidence="1">
    <location>
        <begin position="158"/>
        <end position="180"/>
    </location>
</feature>
<feature type="transmembrane region" description="Helical" evidence="1">
    <location>
        <begin position="118"/>
        <end position="137"/>
    </location>
</feature>
<name>A0A517Q6T2_9PLAN</name>
<evidence type="ECO:0000256" key="1">
    <source>
        <dbReference type="SAM" id="Phobius"/>
    </source>
</evidence>
<keyword evidence="1" id="KW-0472">Membrane</keyword>
<evidence type="ECO:0000313" key="2">
    <source>
        <dbReference type="EMBL" id="QDT27337.1"/>
    </source>
</evidence>
<keyword evidence="3" id="KW-1185">Reference proteome</keyword>
<feature type="transmembrane region" description="Helical" evidence="1">
    <location>
        <begin position="63"/>
        <end position="85"/>
    </location>
</feature>
<feature type="transmembrane region" description="Helical" evidence="1">
    <location>
        <begin position="186"/>
        <end position="210"/>
    </location>
</feature>
<proteinExistence type="predicted"/>
<keyword evidence="1" id="KW-0812">Transmembrane</keyword>
<accession>A0A517Q6T2</accession>
<gene>
    <name evidence="2" type="ORF">Enr10x_26540</name>
</gene>
<feature type="transmembrane region" description="Helical" evidence="1">
    <location>
        <begin position="12"/>
        <end position="34"/>
    </location>
</feature>
<keyword evidence="1" id="KW-1133">Transmembrane helix</keyword>
<reference evidence="2 3" key="1">
    <citation type="submission" date="2019-03" db="EMBL/GenBank/DDBJ databases">
        <title>Deep-cultivation of Planctomycetes and their phenomic and genomic characterization uncovers novel biology.</title>
        <authorList>
            <person name="Wiegand S."/>
            <person name="Jogler M."/>
            <person name="Boedeker C."/>
            <person name="Pinto D."/>
            <person name="Vollmers J."/>
            <person name="Rivas-Marin E."/>
            <person name="Kohn T."/>
            <person name="Peeters S.H."/>
            <person name="Heuer A."/>
            <person name="Rast P."/>
            <person name="Oberbeckmann S."/>
            <person name="Bunk B."/>
            <person name="Jeske O."/>
            <person name="Meyerdierks A."/>
            <person name="Storesund J.E."/>
            <person name="Kallscheuer N."/>
            <person name="Luecker S."/>
            <person name="Lage O.M."/>
            <person name="Pohl T."/>
            <person name="Merkel B.J."/>
            <person name="Hornburger P."/>
            <person name="Mueller R.-W."/>
            <person name="Bruemmer F."/>
            <person name="Labrenz M."/>
            <person name="Spormann A.M."/>
            <person name="Op den Camp H."/>
            <person name="Overmann J."/>
            <person name="Amann R."/>
            <person name="Jetten M.S.M."/>
            <person name="Mascher T."/>
            <person name="Medema M.H."/>
            <person name="Devos D.P."/>
            <person name="Kaster A.-K."/>
            <person name="Ovreas L."/>
            <person name="Rohde M."/>
            <person name="Galperin M.Y."/>
            <person name="Jogler C."/>
        </authorList>
    </citation>
    <scope>NUCLEOTIDE SEQUENCE [LARGE SCALE GENOMIC DNA]</scope>
    <source>
        <strain evidence="2 3">Enr10</strain>
    </source>
</reference>
<evidence type="ECO:0000313" key="3">
    <source>
        <dbReference type="Proteomes" id="UP000315647"/>
    </source>
</evidence>